<reference evidence="2" key="1">
    <citation type="submission" date="2022-07" db="EMBL/GenBank/DDBJ databases">
        <title>Chromosome-level genome of Muraenolepis orangiensis.</title>
        <authorList>
            <person name="Kim J."/>
        </authorList>
    </citation>
    <scope>NUCLEOTIDE SEQUENCE</scope>
    <source>
        <strain evidence="2">KU_S4_2022</strain>
        <tissue evidence="2">Muscle</tissue>
    </source>
</reference>
<feature type="region of interest" description="Disordered" evidence="1">
    <location>
        <begin position="70"/>
        <end position="142"/>
    </location>
</feature>
<sequence length="142" mass="15294">MVLRGSEQWPASPHRLRPSTPNNPTLQGATLRQPAAHSRLLMSRRLSRKSYHIRPVREGILRRTSEWERAGPCAAGPHMDGRLTPAGPHMDGRLTPAEPHMDGRPADRQTGSSSVAAVTRGVGIKTSPPSSPALLPLRPAAG</sequence>
<keyword evidence="3" id="KW-1185">Reference proteome</keyword>
<gene>
    <name evidence="2" type="ORF">NHX12_012039</name>
</gene>
<proteinExistence type="predicted"/>
<protein>
    <submittedName>
        <fullName evidence="2">Uncharacterized protein</fullName>
    </submittedName>
</protein>
<evidence type="ECO:0000313" key="3">
    <source>
        <dbReference type="Proteomes" id="UP001148018"/>
    </source>
</evidence>
<dbReference type="EMBL" id="JANIIK010000116">
    <property type="protein sequence ID" value="KAJ3588446.1"/>
    <property type="molecule type" value="Genomic_DNA"/>
</dbReference>
<feature type="compositionally biased region" description="Polar residues" evidence="1">
    <location>
        <begin position="19"/>
        <end position="30"/>
    </location>
</feature>
<dbReference type="Proteomes" id="UP001148018">
    <property type="component" value="Unassembled WGS sequence"/>
</dbReference>
<evidence type="ECO:0000256" key="1">
    <source>
        <dbReference type="SAM" id="MobiDB-lite"/>
    </source>
</evidence>
<feature type="region of interest" description="Disordered" evidence="1">
    <location>
        <begin position="1"/>
        <end position="36"/>
    </location>
</feature>
<dbReference type="AlphaFoldDB" id="A0A9Q0I9D7"/>
<comment type="caution">
    <text evidence="2">The sequence shown here is derived from an EMBL/GenBank/DDBJ whole genome shotgun (WGS) entry which is preliminary data.</text>
</comment>
<organism evidence="2 3">
    <name type="scientific">Muraenolepis orangiensis</name>
    <name type="common">Patagonian moray cod</name>
    <dbReference type="NCBI Taxonomy" id="630683"/>
    <lineage>
        <taxon>Eukaryota</taxon>
        <taxon>Metazoa</taxon>
        <taxon>Chordata</taxon>
        <taxon>Craniata</taxon>
        <taxon>Vertebrata</taxon>
        <taxon>Euteleostomi</taxon>
        <taxon>Actinopterygii</taxon>
        <taxon>Neopterygii</taxon>
        <taxon>Teleostei</taxon>
        <taxon>Neoteleostei</taxon>
        <taxon>Acanthomorphata</taxon>
        <taxon>Zeiogadaria</taxon>
        <taxon>Gadariae</taxon>
        <taxon>Gadiformes</taxon>
        <taxon>Muraenolepidoidei</taxon>
        <taxon>Muraenolepididae</taxon>
        <taxon>Muraenolepis</taxon>
    </lineage>
</organism>
<name>A0A9Q0I9D7_9TELE</name>
<evidence type="ECO:0000313" key="2">
    <source>
        <dbReference type="EMBL" id="KAJ3588446.1"/>
    </source>
</evidence>
<accession>A0A9Q0I9D7</accession>
<feature type="compositionally biased region" description="Low complexity" evidence="1">
    <location>
        <begin position="132"/>
        <end position="142"/>
    </location>
</feature>